<evidence type="ECO:0000256" key="1">
    <source>
        <dbReference type="SAM" id="SignalP"/>
    </source>
</evidence>
<name>A0A388T781_9ACTN</name>
<proteinExistence type="predicted"/>
<evidence type="ECO:0000313" key="3">
    <source>
        <dbReference type="Proteomes" id="UP000265354"/>
    </source>
</evidence>
<protein>
    <submittedName>
        <fullName evidence="2">Uncharacterized protein</fullName>
    </submittedName>
</protein>
<sequence>MKRAGVVFATAAAALLISSPAYADWPPGSDADNLGNEAACDIPYESAFKFHIYFNSGQNGAYRNIGWAVYNFDALRPGDGHDHPLKYCITGGSRPLPGSGQKIKNNAASGENEHYKYTARVHYNSGYKGPYDAMAPYQHIDRFRNVYNQNASFLWA</sequence>
<keyword evidence="1" id="KW-0732">Signal</keyword>
<evidence type="ECO:0000313" key="2">
    <source>
        <dbReference type="EMBL" id="GBQ04406.1"/>
    </source>
</evidence>
<feature type="chain" id="PRO_5017330575" evidence="1">
    <location>
        <begin position="24"/>
        <end position="156"/>
    </location>
</feature>
<dbReference type="EMBL" id="BGZL01000041">
    <property type="protein sequence ID" value="GBQ04406.1"/>
    <property type="molecule type" value="Genomic_DNA"/>
</dbReference>
<gene>
    <name evidence="2" type="ORF">SSP531S_59020</name>
</gene>
<comment type="caution">
    <text evidence="2">The sequence shown here is derived from an EMBL/GenBank/DDBJ whole genome shotgun (WGS) entry which is preliminary data.</text>
</comment>
<dbReference type="Proteomes" id="UP000265354">
    <property type="component" value="Unassembled WGS sequence"/>
</dbReference>
<dbReference type="AlphaFoldDB" id="A0A388T781"/>
<organism evidence="2 3">
    <name type="scientific">Streptomyces spongiicola</name>
    <dbReference type="NCBI Taxonomy" id="1690221"/>
    <lineage>
        <taxon>Bacteria</taxon>
        <taxon>Bacillati</taxon>
        <taxon>Actinomycetota</taxon>
        <taxon>Actinomycetes</taxon>
        <taxon>Kitasatosporales</taxon>
        <taxon>Streptomycetaceae</taxon>
        <taxon>Streptomyces</taxon>
    </lineage>
</organism>
<accession>A0A388T781</accession>
<reference evidence="2 3" key="1">
    <citation type="submission" date="2018-07" db="EMBL/GenBank/DDBJ databases">
        <title>Whole Genome Shotgun Sequence of Streptomyces spongiicola strain 531S.</title>
        <authorList>
            <person name="Dohra H."/>
            <person name="Kodani S."/>
        </authorList>
    </citation>
    <scope>NUCLEOTIDE SEQUENCE [LARGE SCALE GENOMIC DNA]</scope>
    <source>
        <strain evidence="2 3">531S</strain>
    </source>
</reference>
<feature type="signal peptide" evidence="1">
    <location>
        <begin position="1"/>
        <end position="23"/>
    </location>
</feature>